<evidence type="ECO:0000313" key="5">
    <source>
        <dbReference type="EMBL" id="CAE8714491.1"/>
    </source>
</evidence>
<name>A0A813KXK1_POLGL</name>
<dbReference type="InterPro" id="IPR011992">
    <property type="entry name" value="EF-hand-dom_pair"/>
</dbReference>
<feature type="domain" description="EF-hand" evidence="4">
    <location>
        <begin position="624"/>
        <end position="659"/>
    </location>
</feature>
<evidence type="ECO:0000256" key="2">
    <source>
        <dbReference type="SAM" id="MobiDB-lite"/>
    </source>
</evidence>
<feature type="domain" description="EF-hand" evidence="4">
    <location>
        <begin position="835"/>
        <end position="870"/>
    </location>
</feature>
<dbReference type="InterPro" id="IPR002048">
    <property type="entry name" value="EF_hand_dom"/>
</dbReference>
<dbReference type="GO" id="GO:0051480">
    <property type="term" value="P:regulation of cytosolic calcium ion concentration"/>
    <property type="evidence" value="ECO:0007669"/>
    <property type="project" value="TreeGrafter"/>
</dbReference>
<evidence type="ECO:0000313" key="6">
    <source>
        <dbReference type="Proteomes" id="UP000626109"/>
    </source>
</evidence>
<feature type="region of interest" description="Disordered" evidence="2">
    <location>
        <begin position="921"/>
        <end position="951"/>
    </location>
</feature>
<accession>A0A813KXK1</accession>
<sequence length="951" mass="104107">HHDDELEWQPPLHREQTAQNVRPTLTKRSGPQFLGIRQRSPAFQAWLLSRIGTRTSVSLLFVFVLSTACRTILDERVWDRGVNFISVEVACNLVSLISALIVSTAVEGSAAFTKIFSWHPLWRFAGVALFFTTAQGLLLLSRLGGTDELEIVTVGYVYLPIAIVLSYFVFSRRYGYLEWLTCGMMTLAVLTFVLLRQQSIQKEILDGHVKFHLVERISSGMSFVGVLLAVSAVFASVIASILAERIFKDRPSNKAAVEWKAQARVETLEKEAAARRALAIPPLKLLLTCATSLLSASFTIMGRYGVKKPVLSAAEVAKYKEISAAVLAKGKGSDPQKNVARVNSALAAAAKDALVHGHKVDWANNLMHNDAARHELCAREFIAADKDNSGSLDVKETMALITKICTSMDLRVPPEAKVQELIKVCDKSNDGALQKNEFASVFRVVIQSCLHLAEKEEHDDYDIKDPDYVGIVLGGYGESTTTTGEVEVNIADVYVEEPRIVAGDDEEVEGEERSVWGDGDDEPNAEVAKYKEISAAVLAKGKGSDPQKNVARVNSALAAAAKDALVHGHKVDWANNLMHNDAARHELCAREFIAADKDNSGSLDVKETMALITKICTSMDLRVPPEAKVQELIKVCDKSNDGALQKNEFASVFRVVIQSCLHLAEKEEHDDYDIKDPDYVGIVLGGYGESTTTTGEVEVNIADVYVEEPRIVAGDDEEVEGEERSVWGDGDDEPNAEVAKYKEISAAVLAKGKGSDPQKNVARVNSALAAAAKDALVHGHKVDWANNLMHNDAARHELCAREFIAADKDNSGSLDVKETMALITKICTSMDLRVPPEAKVQELIKVCDKSNDGALQKNEFASVFRVVIQSCLHLAEKEEHDDYDIKDPDYVGIVLGGYGESTTTTGEVEVNIADVYVEEPRIVAGDDEEVEGEERSVWGDGDDEPNAEVEE</sequence>
<keyword evidence="3" id="KW-0812">Transmembrane</keyword>
<reference evidence="5" key="1">
    <citation type="submission" date="2021-02" db="EMBL/GenBank/DDBJ databases">
        <authorList>
            <person name="Dougan E. K."/>
            <person name="Rhodes N."/>
            <person name="Thang M."/>
            <person name="Chan C."/>
        </authorList>
    </citation>
    <scope>NUCLEOTIDE SEQUENCE</scope>
</reference>
<feature type="transmembrane region" description="Helical" evidence="3">
    <location>
        <begin position="220"/>
        <end position="243"/>
    </location>
</feature>
<dbReference type="Gene3D" id="1.10.238.10">
    <property type="entry name" value="EF-hand"/>
    <property type="match status" value="3"/>
</dbReference>
<keyword evidence="3" id="KW-1133">Transmembrane helix</keyword>
<dbReference type="Proteomes" id="UP000626109">
    <property type="component" value="Unassembled WGS sequence"/>
</dbReference>
<keyword evidence="3" id="KW-0472">Membrane</keyword>
<feature type="compositionally biased region" description="Acidic residues" evidence="2">
    <location>
        <begin position="940"/>
        <end position="951"/>
    </location>
</feature>
<dbReference type="GO" id="GO:0005829">
    <property type="term" value="C:cytosol"/>
    <property type="evidence" value="ECO:0007669"/>
    <property type="project" value="TreeGrafter"/>
</dbReference>
<keyword evidence="1" id="KW-0106">Calcium</keyword>
<evidence type="ECO:0000256" key="1">
    <source>
        <dbReference type="ARBA" id="ARBA00022837"/>
    </source>
</evidence>
<dbReference type="PROSITE" id="PS00018">
    <property type="entry name" value="EF_HAND_1"/>
    <property type="match status" value="3"/>
</dbReference>
<proteinExistence type="predicted"/>
<feature type="domain" description="EF-hand" evidence="4">
    <location>
        <begin position="413"/>
        <end position="448"/>
    </location>
</feature>
<feature type="transmembrane region" description="Helical" evidence="3">
    <location>
        <begin position="152"/>
        <end position="170"/>
    </location>
</feature>
<evidence type="ECO:0000256" key="3">
    <source>
        <dbReference type="SAM" id="Phobius"/>
    </source>
</evidence>
<feature type="region of interest" description="Disordered" evidence="2">
    <location>
        <begin position="1"/>
        <end position="21"/>
    </location>
</feature>
<feature type="transmembrane region" description="Helical" evidence="3">
    <location>
        <begin position="56"/>
        <end position="73"/>
    </location>
</feature>
<dbReference type="SMART" id="SM00054">
    <property type="entry name" value="EFh"/>
    <property type="match status" value="6"/>
</dbReference>
<dbReference type="EMBL" id="CAJNNW010032649">
    <property type="protein sequence ID" value="CAE8714491.1"/>
    <property type="molecule type" value="Genomic_DNA"/>
</dbReference>
<feature type="transmembrane region" description="Helical" evidence="3">
    <location>
        <begin position="176"/>
        <end position="195"/>
    </location>
</feature>
<dbReference type="SUPFAM" id="SSF47473">
    <property type="entry name" value="EF-hand"/>
    <property type="match status" value="2"/>
</dbReference>
<feature type="transmembrane region" description="Helical" evidence="3">
    <location>
        <begin position="121"/>
        <end position="140"/>
    </location>
</feature>
<dbReference type="PROSITE" id="PS50222">
    <property type="entry name" value="EF_HAND_2"/>
    <property type="match status" value="3"/>
</dbReference>
<organism evidence="5 6">
    <name type="scientific">Polarella glacialis</name>
    <name type="common">Dinoflagellate</name>
    <dbReference type="NCBI Taxonomy" id="89957"/>
    <lineage>
        <taxon>Eukaryota</taxon>
        <taxon>Sar</taxon>
        <taxon>Alveolata</taxon>
        <taxon>Dinophyceae</taxon>
        <taxon>Suessiales</taxon>
        <taxon>Suessiaceae</taxon>
        <taxon>Polarella</taxon>
    </lineage>
</organism>
<dbReference type="AlphaFoldDB" id="A0A813KXK1"/>
<comment type="caution">
    <text evidence="5">The sequence shown here is derived from an EMBL/GenBank/DDBJ whole genome shotgun (WGS) entry which is preliminary data.</text>
</comment>
<dbReference type="Pfam" id="PF13499">
    <property type="entry name" value="EF-hand_7"/>
    <property type="match status" value="3"/>
</dbReference>
<dbReference type="PANTHER" id="PTHR19972">
    <property type="entry name" value="CALBINDIN"/>
    <property type="match status" value="1"/>
</dbReference>
<evidence type="ECO:0000259" key="4">
    <source>
        <dbReference type="PROSITE" id="PS50222"/>
    </source>
</evidence>
<dbReference type="InterPro" id="IPR018247">
    <property type="entry name" value="EF_Hand_1_Ca_BS"/>
</dbReference>
<feature type="transmembrane region" description="Helical" evidence="3">
    <location>
        <begin position="85"/>
        <end position="106"/>
    </location>
</feature>
<dbReference type="InterPro" id="IPR051001">
    <property type="entry name" value="Calbindin_Ca-bind"/>
</dbReference>
<feature type="non-terminal residue" evidence="5">
    <location>
        <position position="951"/>
    </location>
</feature>
<dbReference type="GO" id="GO:0005634">
    <property type="term" value="C:nucleus"/>
    <property type="evidence" value="ECO:0007669"/>
    <property type="project" value="TreeGrafter"/>
</dbReference>
<dbReference type="PANTHER" id="PTHR19972:SF10">
    <property type="entry name" value="CALBINDIN-32"/>
    <property type="match status" value="1"/>
</dbReference>
<protein>
    <recommendedName>
        <fullName evidence="4">EF-hand domain-containing protein</fullName>
    </recommendedName>
</protein>
<gene>
    <name evidence="5" type="ORF">PGLA2088_LOCUS38023</name>
</gene>
<dbReference type="GO" id="GO:0005509">
    <property type="term" value="F:calcium ion binding"/>
    <property type="evidence" value="ECO:0007669"/>
    <property type="project" value="InterPro"/>
</dbReference>